<feature type="region of interest" description="Disordered" evidence="2">
    <location>
        <begin position="58"/>
        <end position="113"/>
    </location>
</feature>
<feature type="compositionally biased region" description="Pro residues" evidence="2">
    <location>
        <begin position="85"/>
        <end position="99"/>
    </location>
</feature>
<comment type="caution">
    <text evidence="3">The sequence shown here is derived from an EMBL/GenBank/DDBJ whole genome shotgun (WGS) entry which is preliminary data.</text>
</comment>
<sequence>MQQVLTELTRTRDRLGAEVSALEARRSEAQAQLARLTDSIMSQTRDLATLDGLLSRTRQEVADAQSKEARARQPRTGRAGSDALPPVPGRPEPTSPAPGRPIGDGPSPDAAPR</sequence>
<dbReference type="AlphaFoldDB" id="A0A6N6MQH6"/>
<proteinExistence type="predicted"/>
<dbReference type="EMBL" id="VZZJ01000007">
    <property type="protein sequence ID" value="KAB1073644.1"/>
    <property type="molecule type" value="Genomic_DNA"/>
</dbReference>
<gene>
    <name evidence="3" type="ORF">F6X51_10645</name>
</gene>
<feature type="coiled-coil region" evidence="1">
    <location>
        <begin position="5"/>
        <end position="39"/>
    </location>
</feature>
<protein>
    <submittedName>
        <fullName evidence="3">Uncharacterized protein</fullName>
    </submittedName>
</protein>
<evidence type="ECO:0000256" key="2">
    <source>
        <dbReference type="SAM" id="MobiDB-lite"/>
    </source>
</evidence>
<dbReference type="Proteomes" id="UP000441523">
    <property type="component" value="Unassembled WGS sequence"/>
</dbReference>
<dbReference type="RefSeq" id="WP_150963381.1">
    <property type="nucleotide sequence ID" value="NZ_VZZJ01000007.1"/>
</dbReference>
<keyword evidence="1" id="KW-0175">Coiled coil</keyword>
<reference evidence="3 4" key="1">
    <citation type="submission" date="2019-09" db="EMBL/GenBank/DDBJ databases">
        <title>YIM 132548 draft genome.</title>
        <authorList>
            <person name="Jiang L."/>
        </authorList>
    </citation>
    <scope>NUCLEOTIDE SEQUENCE [LARGE SCALE GENOMIC DNA]</scope>
    <source>
        <strain evidence="3 4">YIM 132548</strain>
    </source>
</reference>
<keyword evidence="4" id="KW-1185">Reference proteome</keyword>
<feature type="compositionally biased region" description="Basic and acidic residues" evidence="2">
    <location>
        <begin position="58"/>
        <end position="71"/>
    </location>
</feature>
<evidence type="ECO:0000313" key="3">
    <source>
        <dbReference type="EMBL" id="KAB1073644.1"/>
    </source>
</evidence>
<evidence type="ECO:0000313" key="4">
    <source>
        <dbReference type="Proteomes" id="UP000441523"/>
    </source>
</evidence>
<evidence type="ECO:0000256" key="1">
    <source>
        <dbReference type="SAM" id="Coils"/>
    </source>
</evidence>
<organism evidence="3 4">
    <name type="scientific">Methylobacterium planeticum</name>
    <dbReference type="NCBI Taxonomy" id="2615211"/>
    <lineage>
        <taxon>Bacteria</taxon>
        <taxon>Pseudomonadati</taxon>
        <taxon>Pseudomonadota</taxon>
        <taxon>Alphaproteobacteria</taxon>
        <taxon>Hyphomicrobiales</taxon>
        <taxon>Methylobacteriaceae</taxon>
        <taxon>Methylobacterium</taxon>
    </lineage>
</organism>
<name>A0A6N6MQH6_9HYPH</name>
<accession>A0A6N6MQH6</accession>